<keyword evidence="4" id="KW-1185">Reference proteome</keyword>
<proteinExistence type="predicted"/>
<name>A0AAQ3UGM4_PASNO</name>
<dbReference type="Proteomes" id="UP001341281">
    <property type="component" value="Chromosome 08"/>
</dbReference>
<feature type="region of interest" description="Disordered" evidence="1">
    <location>
        <begin position="149"/>
        <end position="217"/>
    </location>
</feature>
<dbReference type="EMBL" id="CP144752">
    <property type="protein sequence ID" value="WVZ91354.1"/>
    <property type="molecule type" value="Genomic_DNA"/>
</dbReference>
<dbReference type="InterPro" id="IPR024752">
    <property type="entry name" value="Myb/SANT-like_dom"/>
</dbReference>
<sequence>MFGRGSPKFNAMHKKASPRSGSIKKNGASPKVASPKVPKKGRACWNPGLEKGLVEILLDHNNDYYRGQNGWSLEAWNRVEKEKELKRKYNMLKEARKQSGVSWDDRLGMIQAEPAIWDNIIKSFSKIRKFQTKPFPLFDALGELHDGHTAEGSMNFTSHEAAPSDPSITQNGDDGHIPPYVSLDDEEDDEVSILKPPDQSDVATTSKRAAASNRTKGSVVLDGERKVGKRQKKEATLDKVDKYLDLRAKQIEGEIVVQARAAAEADDFSIKKCISLVNTIEELSGEEKADAFDIFKDAQNREIFMTGEPNARLIWLWKKMVAYLSIGSKPVVDHKRWPHSFLESLIGAHC</sequence>
<evidence type="ECO:0000256" key="1">
    <source>
        <dbReference type="SAM" id="MobiDB-lite"/>
    </source>
</evidence>
<gene>
    <name evidence="3" type="ORF">U9M48_037541</name>
</gene>
<evidence type="ECO:0000313" key="4">
    <source>
        <dbReference type="Proteomes" id="UP001341281"/>
    </source>
</evidence>
<feature type="compositionally biased region" description="Polar residues" evidence="1">
    <location>
        <begin position="201"/>
        <end position="216"/>
    </location>
</feature>
<feature type="region of interest" description="Disordered" evidence="1">
    <location>
        <begin position="1"/>
        <end position="41"/>
    </location>
</feature>
<dbReference type="Pfam" id="PF12776">
    <property type="entry name" value="Myb_DNA-bind_3"/>
    <property type="match status" value="1"/>
</dbReference>
<dbReference type="PANTHER" id="PTHR46934">
    <property type="entry name" value="MYB_DNA-BIND_3 DOMAIN-CONTAINING PROTEIN-RELATED"/>
    <property type="match status" value="1"/>
</dbReference>
<dbReference type="AlphaFoldDB" id="A0AAQ3UGM4"/>
<protein>
    <recommendedName>
        <fullName evidence="2">Myb/SANT-like domain-containing protein</fullName>
    </recommendedName>
</protein>
<reference evidence="3 4" key="1">
    <citation type="submission" date="2024-02" db="EMBL/GenBank/DDBJ databases">
        <title>High-quality chromosome-scale genome assembly of Pensacola bahiagrass (Paspalum notatum Flugge var. saurae).</title>
        <authorList>
            <person name="Vega J.M."/>
            <person name="Podio M."/>
            <person name="Orjuela J."/>
            <person name="Siena L.A."/>
            <person name="Pessino S.C."/>
            <person name="Combes M.C."/>
            <person name="Mariac C."/>
            <person name="Albertini E."/>
            <person name="Pupilli F."/>
            <person name="Ortiz J.P.A."/>
            <person name="Leblanc O."/>
        </authorList>
    </citation>
    <scope>NUCLEOTIDE SEQUENCE [LARGE SCALE GENOMIC DNA]</scope>
    <source>
        <strain evidence="3">R1</strain>
        <tissue evidence="3">Leaf</tissue>
    </source>
</reference>
<evidence type="ECO:0000259" key="2">
    <source>
        <dbReference type="Pfam" id="PF12776"/>
    </source>
</evidence>
<accession>A0AAQ3UGM4</accession>
<organism evidence="3 4">
    <name type="scientific">Paspalum notatum var. saurae</name>
    <dbReference type="NCBI Taxonomy" id="547442"/>
    <lineage>
        <taxon>Eukaryota</taxon>
        <taxon>Viridiplantae</taxon>
        <taxon>Streptophyta</taxon>
        <taxon>Embryophyta</taxon>
        <taxon>Tracheophyta</taxon>
        <taxon>Spermatophyta</taxon>
        <taxon>Magnoliopsida</taxon>
        <taxon>Liliopsida</taxon>
        <taxon>Poales</taxon>
        <taxon>Poaceae</taxon>
        <taxon>PACMAD clade</taxon>
        <taxon>Panicoideae</taxon>
        <taxon>Andropogonodae</taxon>
        <taxon>Paspaleae</taxon>
        <taxon>Paspalinae</taxon>
        <taxon>Paspalum</taxon>
    </lineage>
</organism>
<feature type="domain" description="Myb/SANT-like" evidence="2">
    <location>
        <begin position="80"/>
        <end position="119"/>
    </location>
</feature>
<evidence type="ECO:0000313" key="3">
    <source>
        <dbReference type="EMBL" id="WVZ91354.1"/>
    </source>
</evidence>